<feature type="non-terminal residue" evidence="5">
    <location>
        <position position="1"/>
    </location>
</feature>
<proteinExistence type="predicted"/>
<dbReference type="InterPro" id="IPR036910">
    <property type="entry name" value="HMG_box_dom_sf"/>
</dbReference>
<accession>A0A813IYN8</accession>
<feature type="region of interest" description="Disordered" evidence="3">
    <location>
        <begin position="581"/>
        <end position="617"/>
    </location>
</feature>
<evidence type="ECO:0000256" key="2">
    <source>
        <dbReference type="PROSITE-ProRule" id="PRU00267"/>
    </source>
</evidence>
<dbReference type="SUPFAM" id="SSF47095">
    <property type="entry name" value="HMG-box"/>
    <property type="match status" value="3"/>
</dbReference>
<feature type="compositionally biased region" description="Basic and acidic residues" evidence="3">
    <location>
        <begin position="35"/>
        <end position="56"/>
    </location>
</feature>
<feature type="non-terminal residue" evidence="5">
    <location>
        <position position="744"/>
    </location>
</feature>
<organism evidence="5 6">
    <name type="scientific">Polarella glacialis</name>
    <name type="common">Dinoflagellate</name>
    <dbReference type="NCBI Taxonomy" id="89957"/>
    <lineage>
        <taxon>Eukaryota</taxon>
        <taxon>Sar</taxon>
        <taxon>Alveolata</taxon>
        <taxon>Dinophyceae</taxon>
        <taxon>Suessiales</taxon>
        <taxon>Suessiaceae</taxon>
        <taxon>Polarella</taxon>
    </lineage>
</organism>
<evidence type="ECO:0000313" key="5">
    <source>
        <dbReference type="EMBL" id="CAE8659686.1"/>
    </source>
</evidence>
<dbReference type="SUPFAM" id="SSF46689">
    <property type="entry name" value="Homeodomain-like"/>
    <property type="match status" value="1"/>
</dbReference>
<keyword evidence="2" id="KW-0539">Nucleus</keyword>
<dbReference type="PANTHER" id="PTHR48112">
    <property type="entry name" value="HIGH MOBILITY GROUP PROTEIN DSP1"/>
    <property type="match status" value="1"/>
</dbReference>
<dbReference type="Pfam" id="PF00505">
    <property type="entry name" value="HMG_box"/>
    <property type="match status" value="1"/>
</dbReference>
<feature type="compositionally biased region" description="Basic and acidic residues" evidence="3">
    <location>
        <begin position="63"/>
        <end position="78"/>
    </location>
</feature>
<dbReference type="SMART" id="SM00717">
    <property type="entry name" value="SANT"/>
    <property type="match status" value="1"/>
</dbReference>
<protein>
    <recommendedName>
        <fullName evidence="4">HMG box domain-containing protein</fullName>
    </recommendedName>
</protein>
<dbReference type="CDD" id="cd00167">
    <property type="entry name" value="SANT"/>
    <property type="match status" value="1"/>
</dbReference>
<feature type="region of interest" description="Disordered" evidence="3">
    <location>
        <begin position="533"/>
        <end position="565"/>
    </location>
</feature>
<evidence type="ECO:0000256" key="3">
    <source>
        <dbReference type="SAM" id="MobiDB-lite"/>
    </source>
</evidence>
<dbReference type="AlphaFoldDB" id="A0A813IYN8"/>
<feature type="region of interest" description="Disordered" evidence="3">
    <location>
        <begin position="481"/>
        <end position="505"/>
    </location>
</feature>
<sequence>LAGAHPPSIAASSSTSDLKAVAPARAKVVLPLDETLIRQEESHGKDQPRDNEKEEKVEQEDEKEAKQVECDDEVHLVADEETGAEAGGRKRAGGRGRGPGRGPGRKRGRGRGADEAKEEETAIVASEDMRGEGGLEGTQAPLKRKRVLRRPDTEPCGDRPVRQKKAAKDPEAPKKPVGGAYGIFLADNREAIKKSLPAEAKITDVAKEAGKQWKELSEEAKKPFQDRYLEKSEVYKKASEEYKQTHVADKSARPKLPLYAFELFQRQAKSTDEKDLDLFMLVEEWKMLSDEARAVFVQMAEEDSQRFESEYEPWCLKRSELGKKEMPLKELIDRRRAALERKLASVDRVSGVKRKIGRACERKATTRQVRTRKDKAPEGFPEEPLRSAYSIFCKESSGVIRAAVATKPSELEPGEKEGKQRGGMLVALRQGWQALSSEERASYESRVAQDEERFRAELEVWSEAQTDGGLGIAAYQAAVARRSSSTSGKERRLAKPRLLPAEQRNLKPRGELGDILFGATGLLDEEMKSRRKATVAAEQSQAEARGAWSGGPADSQLPLKPKDTSASVDDLLGDLCMVEESNLGDGTDHDADFGELDEAPPEIDSWTETPQASGAPRALGPQLCLDEAGNIVLNQSSLSKNLADEYDPMEDGGPVQEAVSQYQNSYKKTPAAKWSEEETLMFYEALGLYGTDLFLVQTFFRNKSAAQVKTKFGKEIKKNPQQVAEALTTKSMKLTKDTFERLHG</sequence>
<dbReference type="InterPro" id="IPR050342">
    <property type="entry name" value="HMGB"/>
</dbReference>
<dbReference type="PROSITE" id="PS50118">
    <property type="entry name" value="HMG_BOX_2"/>
    <property type="match status" value="2"/>
</dbReference>
<dbReference type="Gene3D" id="1.10.30.10">
    <property type="entry name" value="High mobility group box domain"/>
    <property type="match status" value="3"/>
</dbReference>
<feature type="compositionally biased region" description="Basic and acidic residues" evidence="3">
    <location>
        <begin position="149"/>
        <end position="174"/>
    </location>
</feature>
<keyword evidence="1 2" id="KW-0238">DNA-binding</keyword>
<dbReference type="GO" id="GO:0005634">
    <property type="term" value="C:nucleus"/>
    <property type="evidence" value="ECO:0007669"/>
    <property type="project" value="UniProtKB-UniRule"/>
</dbReference>
<feature type="DNA-binding region" description="HMG box" evidence="2">
    <location>
        <begin position="254"/>
        <end position="315"/>
    </location>
</feature>
<dbReference type="SMART" id="SM00398">
    <property type="entry name" value="HMG"/>
    <property type="match status" value="3"/>
</dbReference>
<evidence type="ECO:0000313" key="6">
    <source>
        <dbReference type="Proteomes" id="UP000626109"/>
    </source>
</evidence>
<dbReference type="InterPro" id="IPR009071">
    <property type="entry name" value="HMG_box_dom"/>
</dbReference>
<dbReference type="GO" id="GO:0003677">
    <property type="term" value="F:DNA binding"/>
    <property type="evidence" value="ECO:0007669"/>
    <property type="project" value="UniProtKB-UniRule"/>
</dbReference>
<feature type="region of interest" description="Disordered" evidence="3">
    <location>
        <begin position="1"/>
        <end position="179"/>
    </location>
</feature>
<evidence type="ECO:0000256" key="1">
    <source>
        <dbReference type="ARBA" id="ARBA00023125"/>
    </source>
</evidence>
<dbReference type="EMBL" id="CAJNNW010016755">
    <property type="protein sequence ID" value="CAE8659686.1"/>
    <property type="molecule type" value="Genomic_DNA"/>
</dbReference>
<dbReference type="CDD" id="cd00084">
    <property type="entry name" value="HMG-box_SF"/>
    <property type="match status" value="1"/>
</dbReference>
<feature type="domain" description="HMG box" evidence="4">
    <location>
        <begin position="174"/>
        <end position="243"/>
    </location>
</feature>
<name>A0A813IYN8_POLGL</name>
<feature type="domain" description="HMG box" evidence="4">
    <location>
        <begin position="254"/>
        <end position="315"/>
    </location>
</feature>
<dbReference type="Proteomes" id="UP000626109">
    <property type="component" value="Unassembled WGS sequence"/>
</dbReference>
<comment type="caution">
    <text evidence="5">The sequence shown here is derived from an EMBL/GenBank/DDBJ whole genome shotgun (WGS) entry which is preliminary data.</text>
</comment>
<dbReference type="Pfam" id="PF15963">
    <property type="entry name" value="Myb_DNA-bind_7"/>
    <property type="match status" value="1"/>
</dbReference>
<dbReference type="InterPro" id="IPR001005">
    <property type="entry name" value="SANT/Myb"/>
</dbReference>
<dbReference type="Gene3D" id="1.20.58.1880">
    <property type="match status" value="1"/>
</dbReference>
<dbReference type="PANTHER" id="PTHR48112:SF22">
    <property type="entry name" value="MITOCHONDRIAL TRANSCRIPTION FACTOR A, ISOFORM B"/>
    <property type="match status" value="1"/>
</dbReference>
<gene>
    <name evidence="5" type="ORF">PGLA2088_LOCUS13852</name>
</gene>
<reference evidence="5" key="1">
    <citation type="submission" date="2021-02" db="EMBL/GenBank/DDBJ databases">
        <authorList>
            <person name="Dougan E. K."/>
            <person name="Rhodes N."/>
            <person name="Thang M."/>
            <person name="Chan C."/>
        </authorList>
    </citation>
    <scope>NUCLEOTIDE SEQUENCE</scope>
</reference>
<dbReference type="InterPro" id="IPR009057">
    <property type="entry name" value="Homeodomain-like_sf"/>
</dbReference>
<dbReference type="InterPro" id="IPR039467">
    <property type="entry name" value="TFIIIB_B''_Myb"/>
</dbReference>
<feature type="DNA-binding region" description="HMG box" evidence="2">
    <location>
        <begin position="174"/>
        <end position="243"/>
    </location>
</feature>
<evidence type="ECO:0000259" key="4">
    <source>
        <dbReference type="PROSITE" id="PS50118"/>
    </source>
</evidence>